<name>A0AAN6VKB1_9PEZI</name>
<evidence type="ECO:0000313" key="2">
    <source>
        <dbReference type="EMBL" id="KAK4153133.1"/>
    </source>
</evidence>
<sequence length="219" mass="23223">MPPRRRPPAPGASSAAAAASTSKPATGARPSKLAKEHSITAQEESEIREAFSLFAEPMEGEKEGIMPIGDVRRALIALGLPAASPAQLTDFTTALDPEDEGFTSYPAFVSICALQIHARRQDESEEAHQAELDEAYSLFSSAGDPDAAAITLADLKRVAALLKLDQKQQQQQGKGGEGVVVTEELLRDMILEANGGAGVGRGVRKGEFDGVMKRAGVWR</sequence>
<dbReference type="EMBL" id="MU856950">
    <property type="protein sequence ID" value="KAK4153133.1"/>
    <property type="molecule type" value="Genomic_DNA"/>
</dbReference>
<keyword evidence="3" id="KW-1185">Reference proteome</keyword>
<proteinExistence type="predicted"/>
<evidence type="ECO:0000313" key="3">
    <source>
        <dbReference type="Proteomes" id="UP001302745"/>
    </source>
</evidence>
<accession>A0AAN6VKB1</accession>
<dbReference type="SUPFAM" id="SSF47473">
    <property type="entry name" value="EF-hand"/>
    <property type="match status" value="1"/>
</dbReference>
<feature type="compositionally biased region" description="Low complexity" evidence="1">
    <location>
        <begin position="11"/>
        <end position="28"/>
    </location>
</feature>
<reference evidence="2" key="2">
    <citation type="submission" date="2023-05" db="EMBL/GenBank/DDBJ databases">
        <authorList>
            <consortium name="Lawrence Berkeley National Laboratory"/>
            <person name="Steindorff A."/>
            <person name="Hensen N."/>
            <person name="Bonometti L."/>
            <person name="Westerberg I."/>
            <person name="Brannstrom I.O."/>
            <person name="Guillou S."/>
            <person name="Cros-Aarteil S."/>
            <person name="Calhoun S."/>
            <person name="Haridas S."/>
            <person name="Kuo A."/>
            <person name="Mondo S."/>
            <person name="Pangilinan J."/>
            <person name="Riley R."/>
            <person name="Labutti K."/>
            <person name="Andreopoulos B."/>
            <person name="Lipzen A."/>
            <person name="Chen C."/>
            <person name="Yanf M."/>
            <person name="Daum C."/>
            <person name="Ng V."/>
            <person name="Clum A."/>
            <person name="Ohm R."/>
            <person name="Martin F."/>
            <person name="Silar P."/>
            <person name="Natvig D."/>
            <person name="Lalanne C."/>
            <person name="Gautier V."/>
            <person name="Ament-Velasquez S.L."/>
            <person name="Kruys A."/>
            <person name="Hutchinson M.I."/>
            <person name="Powell A.J."/>
            <person name="Barry K."/>
            <person name="Miller A.N."/>
            <person name="Grigoriev I.V."/>
            <person name="Debuchy R."/>
            <person name="Gladieux P."/>
            <person name="Thoren M.H."/>
            <person name="Johannesson H."/>
        </authorList>
    </citation>
    <scope>NUCLEOTIDE SEQUENCE</scope>
    <source>
        <strain evidence="2">CBS 538.74</strain>
    </source>
</reference>
<comment type="caution">
    <text evidence="2">The sequence shown here is derived from an EMBL/GenBank/DDBJ whole genome shotgun (WGS) entry which is preliminary data.</text>
</comment>
<dbReference type="Proteomes" id="UP001302745">
    <property type="component" value="Unassembled WGS sequence"/>
</dbReference>
<gene>
    <name evidence="2" type="ORF">C8A00DRAFT_34140</name>
</gene>
<reference evidence="2" key="1">
    <citation type="journal article" date="2023" name="Mol. Phylogenet. Evol.">
        <title>Genome-scale phylogeny and comparative genomics of the fungal order Sordariales.</title>
        <authorList>
            <person name="Hensen N."/>
            <person name="Bonometti L."/>
            <person name="Westerberg I."/>
            <person name="Brannstrom I.O."/>
            <person name="Guillou S."/>
            <person name="Cros-Aarteil S."/>
            <person name="Calhoun S."/>
            <person name="Haridas S."/>
            <person name="Kuo A."/>
            <person name="Mondo S."/>
            <person name="Pangilinan J."/>
            <person name="Riley R."/>
            <person name="LaButti K."/>
            <person name="Andreopoulos B."/>
            <person name="Lipzen A."/>
            <person name="Chen C."/>
            <person name="Yan M."/>
            <person name="Daum C."/>
            <person name="Ng V."/>
            <person name="Clum A."/>
            <person name="Steindorff A."/>
            <person name="Ohm R.A."/>
            <person name="Martin F."/>
            <person name="Silar P."/>
            <person name="Natvig D.O."/>
            <person name="Lalanne C."/>
            <person name="Gautier V."/>
            <person name="Ament-Velasquez S.L."/>
            <person name="Kruys A."/>
            <person name="Hutchinson M.I."/>
            <person name="Powell A.J."/>
            <person name="Barry K."/>
            <person name="Miller A.N."/>
            <person name="Grigoriev I.V."/>
            <person name="Debuchy R."/>
            <person name="Gladieux P."/>
            <person name="Hiltunen Thoren M."/>
            <person name="Johannesson H."/>
        </authorList>
    </citation>
    <scope>NUCLEOTIDE SEQUENCE</scope>
    <source>
        <strain evidence="2">CBS 538.74</strain>
    </source>
</reference>
<dbReference type="InterPro" id="IPR011992">
    <property type="entry name" value="EF-hand-dom_pair"/>
</dbReference>
<organism evidence="2 3">
    <name type="scientific">Chaetomidium leptoderma</name>
    <dbReference type="NCBI Taxonomy" id="669021"/>
    <lineage>
        <taxon>Eukaryota</taxon>
        <taxon>Fungi</taxon>
        <taxon>Dikarya</taxon>
        <taxon>Ascomycota</taxon>
        <taxon>Pezizomycotina</taxon>
        <taxon>Sordariomycetes</taxon>
        <taxon>Sordariomycetidae</taxon>
        <taxon>Sordariales</taxon>
        <taxon>Chaetomiaceae</taxon>
        <taxon>Chaetomidium</taxon>
    </lineage>
</organism>
<evidence type="ECO:0000256" key="1">
    <source>
        <dbReference type="SAM" id="MobiDB-lite"/>
    </source>
</evidence>
<dbReference type="AlphaFoldDB" id="A0AAN6VKB1"/>
<dbReference type="Gene3D" id="1.10.238.10">
    <property type="entry name" value="EF-hand"/>
    <property type="match status" value="1"/>
</dbReference>
<protein>
    <submittedName>
        <fullName evidence="2">Uncharacterized protein</fullName>
    </submittedName>
</protein>
<feature type="region of interest" description="Disordered" evidence="1">
    <location>
        <begin position="1"/>
        <end position="44"/>
    </location>
</feature>